<evidence type="ECO:0000313" key="4">
    <source>
        <dbReference type="EMBL" id="MBK1705407.1"/>
    </source>
</evidence>
<dbReference type="SMART" id="SM00267">
    <property type="entry name" value="GGDEF"/>
    <property type="match status" value="1"/>
</dbReference>
<dbReference type="GO" id="GO:0071111">
    <property type="term" value="F:cyclic-guanylate-specific phosphodiesterase activity"/>
    <property type="evidence" value="ECO:0007669"/>
    <property type="project" value="InterPro"/>
</dbReference>
<feature type="transmembrane region" description="Helical" evidence="1">
    <location>
        <begin position="26"/>
        <end position="47"/>
    </location>
</feature>
<evidence type="ECO:0008006" key="6">
    <source>
        <dbReference type="Google" id="ProtNLM"/>
    </source>
</evidence>
<dbReference type="SUPFAM" id="SSF141868">
    <property type="entry name" value="EAL domain-like"/>
    <property type="match status" value="1"/>
</dbReference>
<dbReference type="SUPFAM" id="SSF55073">
    <property type="entry name" value="Nucleotide cyclase"/>
    <property type="match status" value="1"/>
</dbReference>
<keyword evidence="1" id="KW-1133">Transmembrane helix</keyword>
<dbReference type="Pfam" id="PF00990">
    <property type="entry name" value="GGDEF"/>
    <property type="match status" value="1"/>
</dbReference>
<dbReference type="CDD" id="cd01949">
    <property type="entry name" value="GGDEF"/>
    <property type="match status" value="1"/>
</dbReference>
<proteinExistence type="predicted"/>
<reference evidence="4" key="1">
    <citation type="submission" date="2017-08" db="EMBL/GenBank/DDBJ databases">
        <authorList>
            <person name="Imhoff J.F."/>
            <person name="Rahn T."/>
            <person name="Kuenzel S."/>
            <person name="Neulinger S.C."/>
        </authorList>
    </citation>
    <scope>NUCLEOTIDE SEQUENCE</scope>
    <source>
        <strain evidence="4">DSM 11080</strain>
    </source>
</reference>
<dbReference type="InterPro" id="IPR035919">
    <property type="entry name" value="EAL_sf"/>
</dbReference>
<dbReference type="Pfam" id="PF07695">
    <property type="entry name" value="7TMR-DISM_7TM"/>
    <property type="match status" value="1"/>
</dbReference>
<dbReference type="PANTHER" id="PTHR33121:SF70">
    <property type="entry name" value="SIGNALING PROTEIN YKOW"/>
    <property type="match status" value="1"/>
</dbReference>
<dbReference type="Proteomes" id="UP001296776">
    <property type="component" value="Unassembled WGS sequence"/>
</dbReference>
<dbReference type="Gene3D" id="3.20.20.450">
    <property type="entry name" value="EAL domain"/>
    <property type="match status" value="1"/>
</dbReference>
<evidence type="ECO:0000259" key="3">
    <source>
        <dbReference type="PROSITE" id="PS50887"/>
    </source>
</evidence>
<dbReference type="InterPro" id="IPR050706">
    <property type="entry name" value="Cyclic-di-GMP_PDE-like"/>
</dbReference>
<dbReference type="SMART" id="SM00052">
    <property type="entry name" value="EAL"/>
    <property type="match status" value="1"/>
</dbReference>
<dbReference type="PANTHER" id="PTHR33121">
    <property type="entry name" value="CYCLIC DI-GMP PHOSPHODIESTERASE PDEF"/>
    <property type="match status" value="1"/>
</dbReference>
<dbReference type="Gene3D" id="3.30.70.270">
    <property type="match status" value="1"/>
</dbReference>
<dbReference type="InterPro" id="IPR029787">
    <property type="entry name" value="Nucleotide_cyclase"/>
</dbReference>
<feature type="domain" description="GGDEF" evidence="3">
    <location>
        <begin position="466"/>
        <end position="599"/>
    </location>
</feature>
<dbReference type="InterPro" id="IPR043128">
    <property type="entry name" value="Rev_trsase/Diguanyl_cyclase"/>
</dbReference>
<feature type="transmembrane region" description="Helical" evidence="1">
    <location>
        <begin position="251"/>
        <end position="273"/>
    </location>
</feature>
<gene>
    <name evidence="4" type="ORF">CKO40_12825</name>
</gene>
<name>A0AAJ0U565_9GAMM</name>
<evidence type="ECO:0000256" key="1">
    <source>
        <dbReference type="SAM" id="Phobius"/>
    </source>
</evidence>
<feature type="transmembrane region" description="Helical" evidence="1">
    <location>
        <begin position="285"/>
        <end position="305"/>
    </location>
</feature>
<evidence type="ECO:0000259" key="2">
    <source>
        <dbReference type="PROSITE" id="PS50883"/>
    </source>
</evidence>
<dbReference type="InterPro" id="IPR001633">
    <property type="entry name" value="EAL_dom"/>
</dbReference>
<dbReference type="Pfam" id="PF00563">
    <property type="entry name" value="EAL"/>
    <property type="match status" value="1"/>
</dbReference>
<dbReference type="InterPro" id="IPR011623">
    <property type="entry name" value="7TMR_DISM_rcpt_extracell_dom1"/>
</dbReference>
<dbReference type="RefSeq" id="WP_200346615.1">
    <property type="nucleotide sequence ID" value="NZ_NRSJ01000021.1"/>
</dbReference>
<dbReference type="EMBL" id="NRSJ01000021">
    <property type="protein sequence ID" value="MBK1705407.1"/>
    <property type="molecule type" value="Genomic_DNA"/>
</dbReference>
<dbReference type="NCBIfam" id="TIGR00254">
    <property type="entry name" value="GGDEF"/>
    <property type="match status" value="1"/>
</dbReference>
<keyword evidence="1" id="KW-0812">Transmembrane</keyword>
<dbReference type="AlphaFoldDB" id="A0AAJ0U565"/>
<feature type="transmembrane region" description="Helical" evidence="1">
    <location>
        <begin position="218"/>
        <end position="239"/>
    </location>
</feature>
<comment type="caution">
    <text evidence="4">The sequence shown here is derived from an EMBL/GenBank/DDBJ whole genome shotgun (WGS) entry which is preliminary data.</text>
</comment>
<keyword evidence="5" id="KW-1185">Reference proteome</keyword>
<dbReference type="InterPro" id="IPR000160">
    <property type="entry name" value="GGDEF_dom"/>
</dbReference>
<evidence type="ECO:0000313" key="5">
    <source>
        <dbReference type="Proteomes" id="UP001296776"/>
    </source>
</evidence>
<sequence length="882" mass="95175">MSNNKHNHPSATESDRIPTVHRSGTGLVLSLTFVMLMALPAVIGIGADPACAAASGPNPERPLADVAAAAGPGSPAAVRSPHSAHEWLGRFAALAAAAPAQCAAPRFPTLDDQAPARTFVLSAPPDQQAEPLIATIKDPIVERFIVLAEDADGCIHSAESGRSVPFDWRSVLSPFPNAQLPQPLGATPSVAIVVDHKSVRPWIDILPRDRFQCLSERLWVALGMFTGMLATLFIVGLLVARYHPSGIVWAYLAYIVALQLYQVQALGLGAAWIPFWPPPSAHHLLQALAAGTAVIGMALPVITFLRPRGYTRAVLIIGVALSASGFYLSALDAAAYRFGAAVLPVLAVVVIALLIKRLRTPDLAMRWFAIGLVAALTGGGMQAAAVALQGAWLPPISAFAFPIGNVVESICWLIAILLRLKGDQVSLHRRLIFEAQHDALTGLYSRAYMHERLAQAISDASDPSRGPSGLLYIDIGSFKRINDRFGQAIGDQVLREFAAILNGLELNADAIGRYGGDEFAVLMSWKAHWSHTEGAAVTLLGRFREPLEIANQRILVRPDIGVVQITAEYSDVDELIQDANRALRLAKQLGGRRATQFEPQMREQAQTEQRALCAVEEAIRAQHLTLHYQPVVQLEGFAPIGFEALLRWPQSDSSAISIQQVLAIAEASGLLSLLSRHIVELALAQIGEWQRQGVWSPAYFVSINVCERQLVDGSLLDELHTGLQHHGIDASAIRLEVSERSLGTDVDWSHNVLPRLLNQHILLGIDNFGAGLASLTTLTDLQPDYIKIDRSLIASLATFPRAQSLTRAGRTLAHDIGALAIAEGVETMDQLETLHELGIEYGQGQLIAAPMSGADTASWIQLADRSQDTFPSDGPSERHQLH</sequence>
<reference evidence="4" key="2">
    <citation type="journal article" date="2020" name="Microorganisms">
        <title>Osmotic Adaptation and Compatible Solute Biosynthesis of Phototrophic Bacteria as Revealed from Genome Analyses.</title>
        <authorList>
            <person name="Imhoff J.F."/>
            <person name="Rahn T."/>
            <person name="Kunzel S."/>
            <person name="Keller A."/>
            <person name="Neulinger S.C."/>
        </authorList>
    </citation>
    <scope>NUCLEOTIDE SEQUENCE</scope>
    <source>
        <strain evidence="4">DSM 11080</strain>
    </source>
</reference>
<keyword evidence="1" id="KW-0472">Membrane</keyword>
<dbReference type="PROSITE" id="PS50883">
    <property type="entry name" value="EAL"/>
    <property type="match status" value="1"/>
</dbReference>
<accession>A0AAJ0U565</accession>
<dbReference type="PROSITE" id="PS50887">
    <property type="entry name" value="GGDEF"/>
    <property type="match status" value="1"/>
</dbReference>
<feature type="domain" description="EAL" evidence="2">
    <location>
        <begin position="608"/>
        <end position="864"/>
    </location>
</feature>
<feature type="transmembrane region" description="Helical" evidence="1">
    <location>
        <begin position="367"/>
        <end position="392"/>
    </location>
</feature>
<organism evidence="4 5">
    <name type="scientific">Halochromatium glycolicum</name>
    <dbReference type="NCBI Taxonomy" id="85075"/>
    <lineage>
        <taxon>Bacteria</taxon>
        <taxon>Pseudomonadati</taxon>
        <taxon>Pseudomonadota</taxon>
        <taxon>Gammaproteobacteria</taxon>
        <taxon>Chromatiales</taxon>
        <taxon>Chromatiaceae</taxon>
        <taxon>Halochromatium</taxon>
    </lineage>
</organism>
<dbReference type="CDD" id="cd01948">
    <property type="entry name" value="EAL"/>
    <property type="match status" value="1"/>
</dbReference>
<feature type="transmembrane region" description="Helical" evidence="1">
    <location>
        <begin position="336"/>
        <end position="355"/>
    </location>
</feature>
<feature type="transmembrane region" description="Helical" evidence="1">
    <location>
        <begin position="312"/>
        <end position="330"/>
    </location>
</feature>
<protein>
    <recommendedName>
        <fullName evidence="6">Diguanylate cyclase (GGDEF) domain-containing protein</fullName>
    </recommendedName>
</protein>